<keyword evidence="3" id="KW-1185">Reference proteome</keyword>
<organism evidence="2 3">
    <name type="scientific">Pseudonocardia yuanmonensis</name>
    <dbReference type="NCBI Taxonomy" id="1095914"/>
    <lineage>
        <taxon>Bacteria</taxon>
        <taxon>Bacillati</taxon>
        <taxon>Actinomycetota</taxon>
        <taxon>Actinomycetes</taxon>
        <taxon>Pseudonocardiales</taxon>
        <taxon>Pseudonocardiaceae</taxon>
        <taxon>Pseudonocardia</taxon>
    </lineage>
</organism>
<accession>A0ABP8WMN7</accession>
<reference evidence="3" key="1">
    <citation type="journal article" date="2019" name="Int. J. Syst. Evol. Microbiol.">
        <title>The Global Catalogue of Microorganisms (GCM) 10K type strain sequencing project: providing services to taxonomists for standard genome sequencing and annotation.</title>
        <authorList>
            <consortium name="The Broad Institute Genomics Platform"/>
            <consortium name="The Broad Institute Genome Sequencing Center for Infectious Disease"/>
            <person name="Wu L."/>
            <person name="Ma J."/>
        </authorList>
    </citation>
    <scope>NUCLEOTIDE SEQUENCE [LARGE SCALE GENOMIC DNA]</scope>
    <source>
        <strain evidence="3">JCM 18055</strain>
    </source>
</reference>
<protein>
    <submittedName>
        <fullName evidence="2">DUF1707 domain-containing protein</fullName>
    </submittedName>
</protein>
<dbReference type="InterPro" id="IPR012551">
    <property type="entry name" value="DUF1707_SHOCT-like"/>
</dbReference>
<name>A0ABP8WMN7_9PSEU</name>
<sequence>MERGKLRISDADREAAAQQLHTALSEGRITLGELEERLDVVYSARTFAELELPLADLPAPAGAGLPAPPEPAVPTPRDAVHLTTEMGSITRAGDWPVPRALRLTTSMGSIHLDLTRTATPPRIAVDVSTGMGSITIVLPPGGSADVDGVKTSWGSVSTKVPQTPSATGPHLVVTGSAGMGSLTIRHARRGLKDWFGA</sequence>
<dbReference type="EMBL" id="BAABIC010000009">
    <property type="protein sequence ID" value="GAA4692062.1"/>
    <property type="molecule type" value="Genomic_DNA"/>
</dbReference>
<dbReference type="Pfam" id="PF08044">
    <property type="entry name" value="DUF1707"/>
    <property type="match status" value="1"/>
</dbReference>
<comment type="caution">
    <text evidence="2">The sequence shown here is derived from an EMBL/GenBank/DDBJ whole genome shotgun (WGS) entry which is preliminary data.</text>
</comment>
<feature type="domain" description="DUF1707" evidence="1">
    <location>
        <begin position="6"/>
        <end position="58"/>
    </location>
</feature>
<dbReference type="Proteomes" id="UP001500325">
    <property type="component" value="Unassembled WGS sequence"/>
</dbReference>
<evidence type="ECO:0000313" key="3">
    <source>
        <dbReference type="Proteomes" id="UP001500325"/>
    </source>
</evidence>
<dbReference type="PANTHER" id="PTHR40763">
    <property type="entry name" value="MEMBRANE PROTEIN-RELATED"/>
    <property type="match status" value="1"/>
</dbReference>
<dbReference type="RefSeq" id="WP_345381241.1">
    <property type="nucleotide sequence ID" value="NZ_BAABIC010000009.1"/>
</dbReference>
<evidence type="ECO:0000313" key="2">
    <source>
        <dbReference type="EMBL" id="GAA4692062.1"/>
    </source>
</evidence>
<dbReference type="PANTHER" id="PTHR40763:SF5">
    <property type="entry name" value="MEMBRANE PROTEIN"/>
    <property type="match status" value="1"/>
</dbReference>
<evidence type="ECO:0000259" key="1">
    <source>
        <dbReference type="Pfam" id="PF08044"/>
    </source>
</evidence>
<proteinExistence type="predicted"/>
<gene>
    <name evidence="2" type="ORF">GCM10023215_31370</name>
</gene>